<evidence type="ECO:0000313" key="2">
    <source>
        <dbReference type="EMBL" id="KAK3370875.1"/>
    </source>
</evidence>
<accession>A0AAE0N5D0</accession>
<name>A0AAE0N5D0_9PEZI</name>
<reference evidence="2" key="1">
    <citation type="journal article" date="2023" name="Mol. Phylogenet. Evol.">
        <title>Genome-scale phylogeny and comparative genomics of the fungal order Sordariales.</title>
        <authorList>
            <person name="Hensen N."/>
            <person name="Bonometti L."/>
            <person name="Westerberg I."/>
            <person name="Brannstrom I.O."/>
            <person name="Guillou S."/>
            <person name="Cros-Aarteil S."/>
            <person name="Calhoun S."/>
            <person name="Haridas S."/>
            <person name="Kuo A."/>
            <person name="Mondo S."/>
            <person name="Pangilinan J."/>
            <person name="Riley R."/>
            <person name="LaButti K."/>
            <person name="Andreopoulos B."/>
            <person name="Lipzen A."/>
            <person name="Chen C."/>
            <person name="Yan M."/>
            <person name="Daum C."/>
            <person name="Ng V."/>
            <person name="Clum A."/>
            <person name="Steindorff A."/>
            <person name="Ohm R.A."/>
            <person name="Martin F."/>
            <person name="Silar P."/>
            <person name="Natvig D.O."/>
            <person name="Lalanne C."/>
            <person name="Gautier V."/>
            <person name="Ament-Velasquez S.L."/>
            <person name="Kruys A."/>
            <person name="Hutchinson M.I."/>
            <person name="Powell A.J."/>
            <person name="Barry K."/>
            <person name="Miller A.N."/>
            <person name="Grigoriev I.V."/>
            <person name="Debuchy R."/>
            <person name="Gladieux P."/>
            <person name="Hiltunen Thoren M."/>
            <person name="Johannesson H."/>
        </authorList>
    </citation>
    <scope>NUCLEOTIDE SEQUENCE</scope>
    <source>
        <strain evidence="2">CBS 958.72</strain>
    </source>
</reference>
<dbReference type="Proteomes" id="UP001287356">
    <property type="component" value="Unassembled WGS sequence"/>
</dbReference>
<evidence type="ECO:0000256" key="1">
    <source>
        <dbReference type="SAM" id="MobiDB-lite"/>
    </source>
</evidence>
<organism evidence="2 3">
    <name type="scientific">Lasiosphaeria ovina</name>
    <dbReference type="NCBI Taxonomy" id="92902"/>
    <lineage>
        <taxon>Eukaryota</taxon>
        <taxon>Fungi</taxon>
        <taxon>Dikarya</taxon>
        <taxon>Ascomycota</taxon>
        <taxon>Pezizomycotina</taxon>
        <taxon>Sordariomycetes</taxon>
        <taxon>Sordariomycetidae</taxon>
        <taxon>Sordariales</taxon>
        <taxon>Lasiosphaeriaceae</taxon>
        <taxon>Lasiosphaeria</taxon>
    </lineage>
</organism>
<dbReference type="EMBL" id="JAULSN010000005">
    <property type="protein sequence ID" value="KAK3370875.1"/>
    <property type="molecule type" value="Genomic_DNA"/>
</dbReference>
<dbReference type="AlphaFoldDB" id="A0AAE0N5D0"/>
<feature type="compositionally biased region" description="Low complexity" evidence="1">
    <location>
        <begin position="97"/>
        <end position="155"/>
    </location>
</feature>
<keyword evidence="3" id="KW-1185">Reference proteome</keyword>
<gene>
    <name evidence="2" type="ORF">B0T24DRAFT_302082</name>
</gene>
<evidence type="ECO:0000313" key="3">
    <source>
        <dbReference type="Proteomes" id="UP001287356"/>
    </source>
</evidence>
<comment type="caution">
    <text evidence="2">The sequence shown here is derived from an EMBL/GenBank/DDBJ whole genome shotgun (WGS) entry which is preliminary data.</text>
</comment>
<reference evidence="2" key="2">
    <citation type="submission" date="2023-06" db="EMBL/GenBank/DDBJ databases">
        <authorList>
            <consortium name="Lawrence Berkeley National Laboratory"/>
            <person name="Haridas S."/>
            <person name="Hensen N."/>
            <person name="Bonometti L."/>
            <person name="Westerberg I."/>
            <person name="Brannstrom I.O."/>
            <person name="Guillou S."/>
            <person name="Cros-Aarteil S."/>
            <person name="Calhoun S."/>
            <person name="Kuo A."/>
            <person name="Mondo S."/>
            <person name="Pangilinan J."/>
            <person name="Riley R."/>
            <person name="Labutti K."/>
            <person name="Andreopoulos B."/>
            <person name="Lipzen A."/>
            <person name="Chen C."/>
            <person name="Yanf M."/>
            <person name="Daum C."/>
            <person name="Ng V."/>
            <person name="Clum A."/>
            <person name="Steindorff A."/>
            <person name="Ohm R."/>
            <person name="Martin F."/>
            <person name="Silar P."/>
            <person name="Natvig D."/>
            <person name="Lalanne C."/>
            <person name="Gautier V."/>
            <person name="Ament-Velasquez S.L."/>
            <person name="Kruys A."/>
            <person name="Hutchinson M.I."/>
            <person name="Powell A.J."/>
            <person name="Barry K."/>
            <person name="Miller A.N."/>
            <person name="Grigoriev I.V."/>
            <person name="Debuchy R."/>
            <person name="Gladieux P."/>
            <person name="Thoren M.H."/>
            <person name="Johannesson H."/>
        </authorList>
    </citation>
    <scope>NUCLEOTIDE SEQUENCE</scope>
    <source>
        <strain evidence="2">CBS 958.72</strain>
    </source>
</reference>
<feature type="region of interest" description="Disordered" evidence="1">
    <location>
        <begin position="72"/>
        <end position="157"/>
    </location>
</feature>
<sequence length="249" mass="27246">MGKLKKMFGIKEKEEVAFPRAMEQPGGGYMPNYGPGYNPNRSNYGGFNDSTATFSTTDTRGTYSTLNSIPEFATPRQMPNQTHQIPLRPAPQPQAQPQPQAKPDQRSASGGSYGAGNSFGSFASSTGSASTGFRSASTGSTKSTATSATGPAAAADSLEPTVAAADVRRCTRLVRRMFEAHLQMWTYANVYESDDGLKMQKKREVDAILLEIHQLVATWRSVPPSTWSDEEYDQIKWISSTLDDPYWHL</sequence>
<protein>
    <submittedName>
        <fullName evidence="2">Uncharacterized protein</fullName>
    </submittedName>
</protein>
<proteinExistence type="predicted"/>